<dbReference type="GO" id="GO:0005737">
    <property type="term" value="C:cytoplasm"/>
    <property type="evidence" value="ECO:0007669"/>
    <property type="project" value="TreeGrafter"/>
</dbReference>
<sequence length="167" mass="18374">MERVGIAIAGAGIFVRNQYIPRLAEISNNLFILKAIWSRSQESARATVEIARKHFEGVECKWGDEGLADILDDPSILAVAVVLAAQSQAGISLKLLKAGKHVLQEKPAAASISEIETALLSYKSICANIPGQPIWAVAENYRFEPGLLECKKIIGYHWEYDECPTYC</sequence>
<dbReference type="GO" id="GO:0006740">
    <property type="term" value="P:NADPH regeneration"/>
    <property type="evidence" value="ECO:0007669"/>
    <property type="project" value="TreeGrafter"/>
</dbReference>
<feature type="domain" description="Gfo/Idh/MocA-like oxidoreductase N-terminal" evidence="1">
    <location>
        <begin position="5"/>
        <end position="118"/>
    </location>
</feature>
<evidence type="ECO:0000313" key="2">
    <source>
        <dbReference type="EMBL" id="MBW92753.1"/>
    </source>
</evidence>
<proteinExistence type="predicted"/>
<dbReference type="Pfam" id="PF01408">
    <property type="entry name" value="GFO_IDH_MocA"/>
    <property type="match status" value="1"/>
</dbReference>
<dbReference type="PANTHER" id="PTHR42840:SF5">
    <property type="entry name" value="NAD(P)-BINDING ROSSMANN-FOLD SUPERFAMILY PROTEIN"/>
    <property type="match status" value="1"/>
</dbReference>
<accession>A0A2P2JH01</accession>
<evidence type="ECO:0000259" key="1">
    <source>
        <dbReference type="Pfam" id="PF01408"/>
    </source>
</evidence>
<protein>
    <recommendedName>
        <fullName evidence="1">Gfo/Idh/MocA-like oxidoreductase N-terminal domain-containing protein</fullName>
    </recommendedName>
</protein>
<name>A0A2P2JH01_RHIMU</name>
<reference evidence="2" key="1">
    <citation type="submission" date="2018-02" db="EMBL/GenBank/DDBJ databases">
        <title>Rhizophora mucronata_Transcriptome.</title>
        <authorList>
            <person name="Meera S.P."/>
            <person name="Sreeshan A."/>
            <person name="Augustine A."/>
        </authorList>
    </citation>
    <scope>NUCLEOTIDE SEQUENCE</scope>
    <source>
        <tissue evidence="2">Leaf</tissue>
    </source>
</reference>
<dbReference type="AlphaFoldDB" id="A0A2P2JH01"/>
<dbReference type="GO" id="GO:0016491">
    <property type="term" value="F:oxidoreductase activity"/>
    <property type="evidence" value="ECO:0007669"/>
    <property type="project" value="TreeGrafter"/>
</dbReference>
<dbReference type="EMBL" id="GGEC01012270">
    <property type="protein sequence ID" value="MBW92753.1"/>
    <property type="molecule type" value="Transcribed_RNA"/>
</dbReference>
<dbReference type="InterPro" id="IPR036291">
    <property type="entry name" value="NAD(P)-bd_dom_sf"/>
</dbReference>
<dbReference type="Gene3D" id="3.30.360.10">
    <property type="entry name" value="Dihydrodipicolinate Reductase, domain 2"/>
    <property type="match status" value="1"/>
</dbReference>
<dbReference type="GO" id="GO:0000166">
    <property type="term" value="F:nucleotide binding"/>
    <property type="evidence" value="ECO:0007669"/>
    <property type="project" value="InterPro"/>
</dbReference>
<dbReference type="PANTHER" id="PTHR42840">
    <property type="entry name" value="NAD(P)-BINDING ROSSMANN-FOLD SUPERFAMILY PROTEIN-RELATED"/>
    <property type="match status" value="1"/>
</dbReference>
<dbReference type="Gene3D" id="3.40.50.720">
    <property type="entry name" value="NAD(P)-binding Rossmann-like Domain"/>
    <property type="match status" value="1"/>
</dbReference>
<organism evidence="2">
    <name type="scientific">Rhizophora mucronata</name>
    <name type="common">Asiatic mangrove</name>
    <dbReference type="NCBI Taxonomy" id="61149"/>
    <lineage>
        <taxon>Eukaryota</taxon>
        <taxon>Viridiplantae</taxon>
        <taxon>Streptophyta</taxon>
        <taxon>Embryophyta</taxon>
        <taxon>Tracheophyta</taxon>
        <taxon>Spermatophyta</taxon>
        <taxon>Magnoliopsida</taxon>
        <taxon>eudicotyledons</taxon>
        <taxon>Gunneridae</taxon>
        <taxon>Pentapetalae</taxon>
        <taxon>rosids</taxon>
        <taxon>fabids</taxon>
        <taxon>Malpighiales</taxon>
        <taxon>Rhizophoraceae</taxon>
        <taxon>Rhizophora</taxon>
    </lineage>
</organism>
<dbReference type="SUPFAM" id="SSF51735">
    <property type="entry name" value="NAD(P)-binding Rossmann-fold domains"/>
    <property type="match status" value="1"/>
</dbReference>
<dbReference type="InterPro" id="IPR000683">
    <property type="entry name" value="Gfo/Idh/MocA-like_OxRdtase_N"/>
</dbReference>